<reference evidence="1 2" key="1">
    <citation type="submission" date="2017-10" db="EMBL/GenBank/DDBJ databases">
        <title>Genomics of the genus Arcobacter.</title>
        <authorList>
            <person name="Perez-Cataluna A."/>
            <person name="Figueras M.J."/>
        </authorList>
    </citation>
    <scope>NUCLEOTIDE SEQUENCE [LARGE SCALE GENOMIC DNA]</scope>
    <source>
        <strain evidence="1 2">CECT 9230</strain>
    </source>
</reference>
<dbReference type="PANTHER" id="PTHR34071">
    <property type="entry name" value="5-NITROIMIDAZOLE ANTIBIOTICS RESISTANCE PROTEIN, NIMA-FAMILY-RELATED PROTEIN-RELATED"/>
    <property type="match status" value="1"/>
</dbReference>
<dbReference type="InterPro" id="IPR012349">
    <property type="entry name" value="Split_barrel_FMN-bd"/>
</dbReference>
<keyword evidence="2" id="KW-1185">Reference proteome</keyword>
<gene>
    <name evidence="1" type="ORF">CRU91_10180</name>
</gene>
<protein>
    <submittedName>
        <fullName evidence="1">Antibiotic resistance protein</fullName>
    </submittedName>
</protein>
<sequence>MRRTEFDVKDENSINEVLETCEYGTLSLISKGKPYCVALNFVYFEGSIYFHGSNEGKKIDTIKENQNGAFLVVQPYSTIPSYFFDTVAACPATQFFASVLLEGSLSFVENGDDKAKVLNALMKKLQNDGGYEEISYDKAMYTKMLDKVTVIRLKPQNISCKIKVGQNLNDEKRDKLTQKLENRASNIDMQTIKKMKFYNKH</sequence>
<comment type="caution">
    <text evidence="1">The sequence shown here is derived from an EMBL/GenBank/DDBJ whole genome shotgun (WGS) entry which is preliminary data.</text>
</comment>
<dbReference type="SUPFAM" id="SSF50475">
    <property type="entry name" value="FMN-binding split barrel"/>
    <property type="match status" value="1"/>
</dbReference>
<organism evidence="1 2">
    <name type="scientific">Aliarcobacter vitoriensis</name>
    <dbReference type="NCBI Taxonomy" id="2011099"/>
    <lineage>
        <taxon>Bacteria</taxon>
        <taxon>Pseudomonadati</taxon>
        <taxon>Campylobacterota</taxon>
        <taxon>Epsilonproteobacteria</taxon>
        <taxon>Campylobacterales</taxon>
        <taxon>Arcobacteraceae</taxon>
        <taxon>Aliarcobacter</taxon>
    </lineage>
</organism>
<dbReference type="AlphaFoldDB" id="A0A366MRL4"/>
<dbReference type="OrthoDB" id="9794935at2"/>
<dbReference type="InterPro" id="IPR024747">
    <property type="entry name" value="Pyridox_Oxase-rel"/>
</dbReference>
<accession>A0A366MRL4</accession>
<dbReference type="RefSeq" id="WP_113895119.1">
    <property type="nucleotide sequence ID" value="NZ_JANJGA010000018.1"/>
</dbReference>
<dbReference type="EMBL" id="PDKB01000019">
    <property type="protein sequence ID" value="RBQ28250.1"/>
    <property type="molecule type" value="Genomic_DNA"/>
</dbReference>
<name>A0A366MRL4_9BACT</name>
<dbReference type="PANTHER" id="PTHR34071:SF2">
    <property type="entry name" value="FLAVIN-NUCLEOTIDE-BINDING PROTEIN"/>
    <property type="match status" value="1"/>
</dbReference>
<evidence type="ECO:0000313" key="2">
    <source>
        <dbReference type="Proteomes" id="UP000252669"/>
    </source>
</evidence>
<proteinExistence type="predicted"/>
<evidence type="ECO:0000313" key="1">
    <source>
        <dbReference type="EMBL" id="RBQ28250.1"/>
    </source>
</evidence>
<dbReference type="Proteomes" id="UP000252669">
    <property type="component" value="Unassembled WGS sequence"/>
</dbReference>
<dbReference type="Gene3D" id="2.30.110.10">
    <property type="entry name" value="Electron Transport, Fmn-binding Protein, Chain A"/>
    <property type="match status" value="1"/>
</dbReference>
<dbReference type="Pfam" id="PF12900">
    <property type="entry name" value="Pyridox_ox_2"/>
    <property type="match status" value="1"/>
</dbReference>